<sequence length="95" mass="11296">MFSELPKPIQEQTRKEYRQFKEDPSYPSLRFKKVHPKLPIYSARINKQSCKINFLVETPRLRDSETPRLRDSETPRQLLGIGFEFSVHCFLTPEV</sequence>
<dbReference type="EnsemblBacteria" id="BAG02515">
    <property type="protein sequence ID" value="BAG02515"/>
    <property type="gene ID" value="MAE_26930"/>
</dbReference>
<protein>
    <submittedName>
        <fullName evidence="1">Uncharacterized protein</fullName>
    </submittedName>
</protein>
<dbReference type="KEGG" id="mar:MAE_26930"/>
<dbReference type="Proteomes" id="UP000001510">
    <property type="component" value="Chromosome"/>
</dbReference>
<proteinExistence type="predicted"/>
<dbReference type="EMBL" id="AP009552">
    <property type="protein sequence ID" value="BAG02515.1"/>
    <property type="molecule type" value="Genomic_DNA"/>
</dbReference>
<evidence type="ECO:0000313" key="1">
    <source>
        <dbReference type="EMBL" id="BAG02515.1"/>
    </source>
</evidence>
<organism evidence="1 2">
    <name type="scientific">Microcystis aeruginosa (strain NIES-843 / IAM M-2473)</name>
    <dbReference type="NCBI Taxonomy" id="449447"/>
    <lineage>
        <taxon>Bacteria</taxon>
        <taxon>Bacillati</taxon>
        <taxon>Cyanobacteriota</taxon>
        <taxon>Cyanophyceae</taxon>
        <taxon>Oscillatoriophycideae</taxon>
        <taxon>Chroococcales</taxon>
        <taxon>Microcystaceae</taxon>
        <taxon>Microcystis</taxon>
    </lineage>
</organism>
<keyword evidence="2" id="KW-1185">Reference proteome</keyword>
<dbReference type="STRING" id="449447.MAE_26930"/>
<name>B0JIL7_MICAN</name>
<dbReference type="eggNOG" id="ENOG5032Z2Q">
    <property type="taxonomic scope" value="Bacteria"/>
</dbReference>
<gene>
    <name evidence="1" type="ordered locus">MAE_26930</name>
</gene>
<reference evidence="1 2" key="1">
    <citation type="journal article" date="2007" name="DNA Res.">
        <title>Complete genomic structure of the bloom-forming toxic cyanobacterium Microcystis aeruginosa NIES-843.</title>
        <authorList>
            <person name="Kaneko T."/>
            <person name="Nakajima N."/>
            <person name="Okamoto S."/>
            <person name="Suzuki I."/>
            <person name="Tanabe Y."/>
            <person name="Tamaoki M."/>
            <person name="Nakamura Y."/>
            <person name="Kasai F."/>
            <person name="Watanabe A."/>
            <person name="Kawashima K."/>
            <person name="Kishida Y."/>
            <person name="Ono A."/>
            <person name="Shimizu Y."/>
            <person name="Takahashi C."/>
            <person name="Minami C."/>
            <person name="Fujishiro T."/>
            <person name="Kohara M."/>
            <person name="Katoh M."/>
            <person name="Nakazaki N."/>
            <person name="Nakayama S."/>
            <person name="Yamada M."/>
            <person name="Tabata S."/>
            <person name="Watanabe M.M."/>
        </authorList>
    </citation>
    <scope>NUCLEOTIDE SEQUENCE [LARGE SCALE GENOMIC DNA]</scope>
    <source>
        <strain evidence="2">NIES-843 / IAM M-247</strain>
    </source>
</reference>
<dbReference type="PaxDb" id="449447-MAE_26930"/>
<dbReference type="HOGENOM" id="CLU_2369684_0_0_3"/>
<evidence type="ECO:0000313" key="2">
    <source>
        <dbReference type="Proteomes" id="UP000001510"/>
    </source>
</evidence>
<dbReference type="AlphaFoldDB" id="B0JIL7"/>
<accession>B0JIL7</accession>